<protein>
    <submittedName>
        <fullName evidence="1">Uncharacterized protein</fullName>
    </submittedName>
</protein>
<evidence type="ECO:0000313" key="1">
    <source>
        <dbReference type="EMBL" id="KAF2683209.1"/>
    </source>
</evidence>
<dbReference type="EMBL" id="MU005585">
    <property type="protein sequence ID" value="KAF2683209.1"/>
    <property type="molecule type" value="Genomic_DNA"/>
</dbReference>
<keyword evidence="2" id="KW-1185">Reference proteome</keyword>
<name>A0A6G1IZ95_9PLEO</name>
<gene>
    <name evidence="1" type="ORF">K458DRAFT_390478</name>
</gene>
<dbReference type="OrthoDB" id="10440484at2759"/>
<dbReference type="AlphaFoldDB" id="A0A6G1IZ95"/>
<proteinExistence type="predicted"/>
<evidence type="ECO:0000313" key="2">
    <source>
        <dbReference type="Proteomes" id="UP000799291"/>
    </source>
</evidence>
<reference evidence="1" key="1">
    <citation type="journal article" date="2020" name="Stud. Mycol.">
        <title>101 Dothideomycetes genomes: a test case for predicting lifestyles and emergence of pathogens.</title>
        <authorList>
            <person name="Haridas S."/>
            <person name="Albert R."/>
            <person name="Binder M."/>
            <person name="Bloem J."/>
            <person name="Labutti K."/>
            <person name="Salamov A."/>
            <person name="Andreopoulos B."/>
            <person name="Baker S."/>
            <person name="Barry K."/>
            <person name="Bills G."/>
            <person name="Bluhm B."/>
            <person name="Cannon C."/>
            <person name="Castanera R."/>
            <person name="Culley D."/>
            <person name="Daum C."/>
            <person name="Ezra D."/>
            <person name="Gonzalez J."/>
            <person name="Henrissat B."/>
            <person name="Kuo A."/>
            <person name="Liang C."/>
            <person name="Lipzen A."/>
            <person name="Lutzoni F."/>
            <person name="Magnuson J."/>
            <person name="Mondo S."/>
            <person name="Nolan M."/>
            <person name="Ohm R."/>
            <person name="Pangilinan J."/>
            <person name="Park H.-J."/>
            <person name="Ramirez L."/>
            <person name="Alfaro M."/>
            <person name="Sun H."/>
            <person name="Tritt A."/>
            <person name="Yoshinaga Y."/>
            <person name="Zwiers L.-H."/>
            <person name="Turgeon B."/>
            <person name="Goodwin S."/>
            <person name="Spatafora J."/>
            <person name="Crous P."/>
            <person name="Grigoriev I."/>
        </authorList>
    </citation>
    <scope>NUCLEOTIDE SEQUENCE</scope>
    <source>
        <strain evidence="1">CBS 122367</strain>
    </source>
</reference>
<dbReference type="Proteomes" id="UP000799291">
    <property type="component" value="Unassembled WGS sequence"/>
</dbReference>
<accession>A0A6G1IZ95</accession>
<organism evidence="1 2">
    <name type="scientific">Lentithecium fluviatile CBS 122367</name>
    <dbReference type="NCBI Taxonomy" id="1168545"/>
    <lineage>
        <taxon>Eukaryota</taxon>
        <taxon>Fungi</taxon>
        <taxon>Dikarya</taxon>
        <taxon>Ascomycota</taxon>
        <taxon>Pezizomycotina</taxon>
        <taxon>Dothideomycetes</taxon>
        <taxon>Pleosporomycetidae</taxon>
        <taxon>Pleosporales</taxon>
        <taxon>Massarineae</taxon>
        <taxon>Lentitheciaceae</taxon>
        <taxon>Lentithecium</taxon>
    </lineage>
</organism>
<sequence length="325" mass="35273">MAGQDEMIYLSNCVNAADANDKFSEVAYFSHNTDTSPAATARAPTEPGKTAWWEGGTPVEVVFADGNKFSANIPKDVQVDGAFVGQGKNSGGLFSCWRHYRPNAYSHDDVVCDSIYLCDHNSPPEASLKVDFQLGTEFVEVSGEVDVASWFQTIWGRRQATSCLEQSEQLPNSDCSITYSCWSDPTQPWTLTNGMARTLVDIVAPASRKLEVRQVRECTDWNEVPPFKCLAHDTVTVTHSQILKSGYLDVWNVYPDGSGIRPSEASRLDWSISCPVVRADCILCHEVQAGLSFGAALGTLTLNPEVAGIFGVASAFTGAFCGATC</sequence>